<reference evidence="1" key="1">
    <citation type="submission" date="2022-04" db="EMBL/GenBank/DDBJ databases">
        <title>Carnegiea gigantea Genome sequencing and assembly v2.</title>
        <authorList>
            <person name="Copetti D."/>
            <person name="Sanderson M.J."/>
            <person name="Burquez A."/>
            <person name="Wojciechowski M.F."/>
        </authorList>
    </citation>
    <scope>NUCLEOTIDE SEQUENCE</scope>
    <source>
        <strain evidence="1">SGP5-SGP5p</strain>
        <tissue evidence="1">Aerial part</tissue>
    </source>
</reference>
<name>A0A9Q1JJD6_9CARY</name>
<dbReference type="AlphaFoldDB" id="A0A9Q1JJD6"/>
<accession>A0A9Q1JJD6</accession>
<dbReference type="OrthoDB" id="4418812at2759"/>
<dbReference type="InterPro" id="IPR036052">
    <property type="entry name" value="TrpB-like_PALP_sf"/>
</dbReference>
<protein>
    <submittedName>
        <fullName evidence="1">Uncharacterized protein</fullName>
    </submittedName>
</protein>
<dbReference type="EMBL" id="JAKOGI010003579">
    <property type="protein sequence ID" value="KAJ8420320.1"/>
    <property type="molecule type" value="Genomic_DNA"/>
</dbReference>
<gene>
    <name evidence="1" type="ORF">Cgig2_018782</name>
</gene>
<evidence type="ECO:0000313" key="1">
    <source>
        <dbReference type="EMBL" id="KAJ8420320.1"/>
    </source>
</evidence>
<evidence type="ECO:0000313" key="2">
    <source>
        <dbReference type="Proteomes" id="UP001153076"/>
    </source>
</evidence>
<dbReference type="SUPFAM" id="SSF53686">
    <property type="entry name" value="Tryptophan synthase beta subunit-like PLP-dependent enzymes"/>
    <property type="match status" value="1"/>
</dbReference>
<dbReference type="Gene3D" id="3.40.50.1100">
    <property type="match status" value="1"/>
</dbReference>
<sequence>MVTEERVGGKKTHDENTFILVTPIYGAQPFGFSFKPRRMPPLSLLPPHSATSTSASMESLCFNPSPPLPPPFSLIRRGLRLLPDHRRRSRPFTISATAASNSTATVASAEDTLAVKPESRPPAALKRISADSLQYQSGFLGATPDKSFASAGDASPVSAMEYLTNILSSKVYDVAVESPLQFAERLSETLGTNVFLKREDLQPALILIIERSERTLKDVNPAFLSLLLLANGTPASNVIDK</sequence>
<comment type="caution">
    <text evidence="1">The sequence shown here is derived from an EMBL/GenBank/DDBJ whole genome shotgun (WGS) entry which is preliminary data.</text>
</comment>
<proteinExistence type="predicted"/>
<keyword evidence="2" id="KW-1185">Reference proteome</keyword>
<dbReference type="Proteomes" id="UP001153076">
    <property type="component" value="Unassembled WGS sequence"/>
</dbReference>
<organism evidence="1 2">
    <name type="scientific">Carnegiea gigantea</name>
    <dbReference type="NCBI Taxonomy" id="171969"/>
    <lineage>
        <taxon>Eukaryota</taxon>
        <taxon>Viridiplantae</taxon>
        <taxon>Streptophyta</taxon>
        <taxon>Embryophyta</taxon>
        <taxon>Tracheophyta</taxon>
        <taxon>Spermatophyta</taxon>
        <taxon>Magnoliopsida</taxon>
        <taxon>eudicotyledons</taxon>
        <taxon>Gunneridae</taxon>
        <taxon>Pentapetalae</taxon>
        <taxon>Caryophyllales</taxon>
        <taxon>Cactineae</taxon>
        <taxon>Cactaceae</taxon>
        <taxon>Cactoideae</taxon>
        <taxon>Echinocereeae</taxon>
        <taxon>Carnegiea</taxon>
    </lineage>
</organism>